<organism evidence="3 4">
    <name type="scientific">Desulfofustis glycolicus DSM 9705</name>
    <dbReference type="NCBI Taxonomy" id="1121409"/>
    <lineage>
        <taxon>Bacteria</taxon>
        <taxon>Pseudomonadati</taxon>
        <taxon>Thermodesulfobacteriota</taxon>
        <taxon>Desulfobulbia</taxon>
        <taxon>Desulfobulbales</taxon>
        <taxon>Desulfocapsaceae</taxon>
        <taxon>Desulfofustis</taxon>
    </lineage>
</organism>
<feature type="compositionally biased region" description="Basic and acidic residues" evidence="1">
    <location>
        <begin position="138"/>
        <end position="149"/>
    </location>
</feature>
<evidence type="ECO:0000313" key="3">
    <source>
        <dbReference type="EMBL" id="SHH95966.1"/>
    </source>
</evidence>
<feature type="chain" id="PRO_5012657816" evidence="2">
    <location>
        <begin position="23"/>
        <end position="149"/>
    </location>
</feature>
<feature type="signal peptide" evidence="2">
    <location>
        <begin position="1"/>
        <end position="22"/>
    </location>
</feature>
<dbReference type="EMBL" id="FQXS01000018">
    <property type="protein sequence ID" value="SHH95966.1"/>
    <property type="molecule type" value="Genomic_DNA"/>
</dbReference>
<evidence type="ECO:0000313" key="4">
    <source>
        <dbReference type="Proteomes" id="UP000184139"/>
    </source>
</evidence>
<sequence>MRNKIMRIVLGIAVLCCAFMLAGSPAISEPRYDLHDDLVAYSAIERQGRLDLITPGSAERPASVTIDDRSFALDEDCIFRNGYGGRTSLDAFETGMDVGYFVVDDKTITKMWHDAEQETDSDQPPPELTPDSSGSTGDEIRFEDGVWRN</sequence>
<dbReference type="AlphaFoldDB" id="A0A1M5X863"/>
<dbReference type="Proteomes" id="UP000184139">
    <property type="component" value="Unassembled WGS sequence"/>
</dbReference>
<accession>A0A1M5X863</accession>
<keyword evidence="4" id="KW-1185">Reference proteome</keyword>
<name>A0A1M5X863_9BACT</name>
<evidence type="ECO:0000256" key="1">
    <source>
        <dbReference type="SAM" id="MobiDB-lite"/>
    </source>
</evidence>
<protein>
    <submittedName>
        <fullName evidence="3">Uncharacterized protein</fullName>
    </submittedName>
</protein>
<keyword evidence="2" id="KW-0732">Signal</keyword>
<gene>
    <name evidence="3" type="ORF">SAMN02745124_02839</name>
</gene>
<dbReference type="STRING" id="1121409.SAMN02745124_02839"/>
<proteinExistence type="predicted"/>
<feature type="region of interest" description="Disordered" evidence="1">
    <location>
        <begin position="115"/>
        <end position="149"/>
    </location>
</feature>
<evidence type="ECO:0000256" key="2">
    <source>
        <dbReference type="SAM" id="SignalP"/>
    </source>
</evidence>
<reference evidence="3 4" key="1">
    <citation type="submission" date="2016-11" db="EMBL/GenBank/DDBJ databases">
        <authorList>
            <person name="Jaros S."/>
            <person name="Januszkiewicz K."/>
            <person name="Wedrychowicz H."/>
        </authorList>
    </citation>
    <scope>NUCLEOTIDE SEQUENCE [LARGE SCALE GENOMIC DNA]</scope>
    <source>
        <strain evidence="3 4">DSM 9705</strain>
    </source>
</reference>